<sequence>MTALTAIIQKTHTWRKFSLQERYLLLQALILLPLIHLSLNLWEFKRTYSLLRNIGKREWGIVKDENLISCQILTTVNMVKIAAKYYKWATCLRKSLALWFLLHRQGIATELQIGTRFDKREFQAHAWVEYQGYVVGDRPQVKQYFASFENLNFNLSNQLPTYKPEIEILLCCTNIHTDTTASERIESLLQKDIDWNYLLQQACHHGVFLLLYQNLVKYYPESIPKEIQPQLQAYCQIKTARNLFLGKKLCQILELFEKDNIKAIPFKGAVLAASAYQNLTKREFCDIDLIIKQEDFPKVQDILISQGYQPRSESQPWGQDFSNKDDSIHIDIQWQLAPSCFPYQVDFEQLWQRCETVSILNQQVINLSTEDSLLILCLQIVKDAHFRQEKLKQVYDIAQLINNSELNWKLVIQRARDLGSERLLLFGFGIANRLLQVEMPEELQQKIEDDLIVNLYLDSVVEQLFAKEDQQHQLFGIFRQGFIYGIYGFFLRALMLLEHSKFWGKHNRYLIGHLISYIFKPNSNDLKYVSLPGLLYILYYLVRPIRLGLKFLNPSQKVSGALLPLLHKPAPAVRRV</sequence>
<dbReference type="NCBIfam" id="NF033537">
    <property type="entry name" value="lasso_biosyn_B2"/>
    <property type="match status" value="1"/>
</dbReference>
<dbReference type="Pfam" id="PF13471">
    <property type="entry name" value="Transglut_core3"/>
    <property type="match status" value="1"/>
</dbReference>
<dbReference type="RefSeq" id="WP_193917541.1">
    <property type="nucleotide sequence ID" value="NZ_JADEWL010000009.1"/>
</dbReference>
<keyword evidence="4" id="KW-1185">Reference proteome</keyword>
<accession>A0A8J7F431</accession>
<protein>
    <submittedName>
        <fullName evidence="3">Lasso peptide biosynthesis B2 protein</fullName>
    </submittedName>
</protein>
<organism evidence="3 4">
    <name type="scientific">Plectonema cf. radiosum LEGE 06105</name>
    <dbReference type="NCBI Taxonomy" id="945769"/>
    <lineage>
        <taxon>Bacteria</taxon>
        <taxon>Bacillati</taxon>
        <taxon>Cyanobacteriota</taxon>
        <taxon>Cyanophyceae</taxon>
        <taxon>Oscillatoriophycideae</taxon>
        <taxon>Oscillatoriales</taxon>
        <taxon>Microcoleaceae</taxon>
        <taxon>Plectonema</taxon>
    </lineage>
</organism>
<feature type="transmembrane region" description="Helical" evidence="1">
    <location>
        <begin position="23"/>
        <end position="42"/>
    </location>
</feature>
<feature type="domain" description="Microcin J25-processing protein McjB C-terminal" evidence="2">
    <location>
        <begin position="70"/>
        <end position="147"/>
    </location>
</feature>
<keyword evidence="1" id="KW-0812">Transmembrane</keyword>
<keyword evidence="1" id="KW-1133">Transmembrane helix</keyword>
<name>A0A8J7F431_9CYAN</name>
<dbReference type="InterPro" id="IPR032708">
    <property type="entry name" value="McjB_C"/>
</dbReference>
<dbReference type="Gene3D" id="3.30.460.40">
    <property type="match status" value="1"/>
</dbReference>
<evidence type="ECO:0000313" key="3">
    <source>
        <dbReference type="EMBL" id="MBE9212019.1"/>
    </source>
</evidence>
<dbReference type="EMBL" id="JADEWL010000009">
    <property type="protein sequence ID" value="MBE9212019.1"/>
    <property type="molecule type" value="Genomic_DNA"/>
</dbReference>
<keyword evidence="1" id="KW-0472">Membrane</keyword>
<gene>
    <name evidence="3" type="ORF">IQ247_04705</name>
</gene>
<dbReference type="Pfam" id="PF14907">
    <property type="entry name" value="NTP_transf_5"/>
    <property type="match status" value="1"/>
</dbReference>
<evidence type="ECO:0000259" key="2">
    <source>
        <dbReference type="Pfam" id="PF13471"/>
    </source>
</evidence>
<dbReference type="Proteomes" id="UP000620559">
    <property type="component" value="Unassembled WGS sequence"/>
</dbReference>
<comment type="caution">
    <text evidence="3">The sequence shown here is derived from an EMBL/GenBank/DDBJ whole genome shotgun (WGS) entry which is preliminary data.</text>
</comment>
<evidence type="ECO:0000313" key="4">
    <source>
        <dbReference type="Proteomes" id="UP000620559"/>
    </source>
</evidence>
<dbReference type="InterPro" id="IPR039498">
    <property type="entry name" value="NTP_transf_5"/>
</dbReference>
<proteinExistence type="predicted"/>
<dbReference type="AlphaFoldDB" id="A0A8J7F431"/>
<reference evidence="3" key="1">
    <citation type="submission" date="2020-10" db="EMBL/GenBank/DDBJ databases">
        <authorList>
            <person name="Castelo-Branco R."/>
            <person name="Eusebio N."/>
            <person name="Adriana R."/>
            <person name="Vieira A."/>
            <person name="Brugerolle De Fraissinette N."/>
            <person name="Rezende De Castro R."/>
            <person name="Schneider M.P."/>
            <person name="Vasconcelos V."/>
            <person name="Leao P.N."/>
        </authorList>
    </citation>
    <scope>NUCLEOTIDE SEQUENCE</scope>
    <source>
        <strain evidence="3">LEGE 06105</strain>
    </source>
</reference>
<evidence type="ECO:0000256" key="1">
    <source>
        <dbReference type="SAM" id="Phobius"/>
    </source>
</evidence>
<dbReference type="InterPro" id="IPR053521">
    <property type="entry name" value="McjB-like"/>
</dbReference>